<dbReference type="PANTHER" id="PTHR28617">
    <property type="entry name" value="CILIA- AND FLAGELLA-ASSOCIATED PROTEIN 77"/>
    <property type="match status" value="1"/>
</dbReference>
<dbReference type="Proteomes" id="UP000008983">
    <property type="component" value="Unassembled WGS sequence"/>
</dbReference>
<dbReference type="EMBL" id="GL983070">
    <property type="protein sequence ID" value="EGR34609.1"/>
    <property type="molecule type" value="Genomic_DNA"/>
</dbReference>
<feature type="region of interest" description="Disordered" evidence="1">
    <location>
        <begin position="171"/>
        <end position="193"/>
    </location>
</feature>
<protein>
    <submittedName>
        <fullName evidence="2">Uncharacterized protein</fullName>
    </submittedName>
</protein>
<dbReference type="PANTHER" id="PTHR28617:SF1">
    <property type="entry name" value="CILIA- AND FLAGELLA-ASSOCIATED PROTEIN 77"/>
    <property type="match status" value="1"/>
</dbReference>
<dbReference type="OrthoDB" id="532484at2759"/>
<dbReference type="InParanoid" id="G0QJK8"/>
<evidence type="ECO:0000313" key="2">
    <source>
        <dbReference type="EMBL" id="EGR34609.1"/>
    </source>
</evidence>
<dbReference type="GeneID" id="14910800"/>
<gene>
    <name evidence="2" type="ORF">IMG5_006080</name>
</gene>
<sequence>MSRTQPHFFPPQYRHNPLLLKDDVGKAKPSAYDLPPIEFTYGCPLKRDEEGAKEVSMSWKFHRETRDKIPDRDFAKLNKMSLTQGFHKARDLSQYRKQVDARKKLEKGHNALPLYIPEEEFRYGMPNRSSTPMKLVIGNCYGLEYQQRLEQEYVLRNQQSYIKCKQYPKGNKAKNVSDENQNLNNALPDQAVE</sequence>
<dbReference type="InterPro" id="IPR029147">
    <property type="entry name" value="CFAP77"/>
</dbReference>
<accession>G0QJK8</accession>
<dbReference type="AlphaFoldDB" id="G0QJK8"/>
<proteinExistence type="predicted"/>
<feature type="compositionally biased region" description="Polar residues" evidence="1">
    <location>
        <begin position="178"/>
        <end position="187"/>
    </location>
</feature>
<organism evidence="2 3">
    <name type="scientific">Ichthyophthirius multifiliis</name>
    <name type="common">White spot disease agent</name>
    <name type="synonym">Ich</name>
    <dbReference type="NCBI Taxonomy" id="5932"/>
    <lineage>
        <taxon>Eukaryota</taxon>
        <taxon>Sar</taxon>
        <taxon>Alveolata</taxon>
        <taxon>Ciliophora</taxon>
        <taxon>Intramacronucleata</taxon>
        <taxon>Oligohymenophorea</taxon>
        <taxon>Hymenostomatida</taxon>
        <taxon>Ophryoglenina</taxon>
        <taxon>Ichthyophthirius</taxon>
    </lineage>
</organism>
<dbReference type="Pfam" id="PF14825">
    <property type="entry name" value="CFAP77"/>
    <property type="match status" value="1"/>
</dbReference>
<evidence type="ECO:0000313" key="3">
    <source>
        <dbReference type="Proteomes" id="UP000008983"/>
    </source>
</evidence>
<reference evidence="2 3" key="1">
    <citation type="submission" date="2011-07" db="EMBL/GenBank/DDBJ databases">
        <authorList>
            <person name="Coyne R."/>
            <person name="Brami D."/>
            <person name="Johnson J."/>
            <person name="Hostetler J."/>
            <person name="Hannick L."/>
            <person name="Clark T."/>
            <person name="Cassidy-Hanley D."/>
            <person name="Inman J."/>
        </authorList>
    </citation>
    <scope>NUCLEOTIDE SEQUENCE [LARGE SCALE GENOMIC DNA]</scope>
    <source>
        <strain evidence="2 3">G5</strain>
    </source>
</reference>
<name>G0QJK8_ICHMU</name>
<dbReference type="OMA" id="HYYKREF"/>
<dbReference type="eggNOG" id="ENOG502S8J8">
    <property type="taxonomic scope" value="Eukaryota"/>
</dbReference>
<dbReference type="RefSeq" id="XP_004039913.1">
    <property type="nucleotide sequence ID" value="XM_004039865.1"/>
</dbReference>
<evidence type="ECO:0000256" key="1">
    <source>
        <dbReference type="SAM" id="MobiDB-lite"/>
    </source>
</evidence>
<keyword evidence="3" id="KW-1185">Reference proteome</keyword>